<evidence type="ECO:0000256" key="1">
    <source>
        <dbReference type="SAM" id="MobiDB-lite"/>
    </source>
</evidence>
<keyword evidence="2" id="KW-0812">Transmembrane</keyword>
<reference evidence="6 7" key="2">
    <citation type="submission" date="2015-03" db="EMBL/GenBank/DDBJ databases">
        <authorList>
            <consortium name="Pathogen Informatics"/>
        </authorList>
    </citation>
    <scope>NUCLEOTIDE SEQUENCE [LARGE SCALE GENOMIC DNA]</scope>
    <source>
        <strain evidence="3 7">D00501624</strain>
        <strain evidence="6">K00500041</strain>
        <strain evidence="4 8">M09401471</strain>
    </source>
</reference>
<feature type="compositionally biased region" description="Pro residues" evidence="1">
    <location>
        <begin position="34"/>
        <end position="45"/>
    </location>
</feature>
<dbReference type="EMBL" id="CSAJ01000108">
    <property type="protein sequence ID" value="COV90840.1"/>
    <property type="molecule type" value="Genomic_DNA"/>
</dbReference>
<dbReference type="EMBL" id="CQQC01000214">
    <property type="protein sequence ID" value="CNU60533.1"/>
    <property type="molecule type" value="Genomic_DNA"/>
</dbReference>
<protein>
    <submittedName>
        <fullName evidence="5">Uncharacterized protein</fullName>
    </submittedName>
</protein>
<organism evidence="5 6">
    <name type="scientific">Mycobacterium tuberculosis</name>
    <dbReference type="NCBI Taxonomy" id="1773"/>
    <lineage>
        <taxon>Bacteria</taxon>
        <taxon>Bacillati</taxon>
        <taxon>Actinomycetota</taxon>
        <taxon>Actinomycetes</taxon>
        <taxon>Mycobacteriales</taxon>
        <taxon>Mycobacteriaceae</taxon>
        <taxon>Mycobacterium</taxon>
        <taxon>Mycobacterium tuberculosis complex</taxon>
    </lineage>
</organism>
<gene>
    <name evidence="3" type="ORF">ERS007661_00925</name>
    <name evidence="5" type="ORF">ERS007703_03121</name>
    <name evidence="4" type="ORF">ERS007720_01170</name>
</gene>
<keyword evidence="2" id="KW-1133">Transmembrane helix</keyword>
<dbReference type="AlphaFoldDB" id="A0A0T9CAM3"/>
<accession>A0A0T9CAM3</accession>
<dbReference type="EMBL" id="CSAE01000394">
    <property type="protein sequence ID" value="COW22847.1"/>
    <property type="molecule type" value="Genomic_DNA"/>
</dbReference>
<dbReference type="Proteomes" id="UP000038802">
    <property type="component" value="Unassembled WGS sequence"/>
</dbReference>
<evidence type="ECO:0000256" key="2">
    <source>
        <dbReference type="SAM" id="Phobius"/>
    </source>
</evidence>
<evidence type="ECO:0000313" key="7">
    <source>
        <dbReference type="Proteomes" id="UP000039217"/>
    </source>
</evidence>
<evidence type="ECO:0000313" key="8">
    <source>
        <dbReference type="Proteomes" id="UP000044938"/>
    </source>
</evidence>
<dbReference type="Proteomes" id="UP000039217">
    <property type="component" value="Unassembled WGS sequence"/>
</dbReference>
<reference evidence="5" key="1">
    <citation type="submission" date="2015-03" db="EMBL/GenBank/DDBJ databases">
        <authorList>
            <person name="Murphy D."/>
        </authorList>
    </citation>
    <scope>NUCLEOTIDE SEQUENCE [LARGE SCALE GENOMIC DNA]</scope>
    <source>
        <strain evidence="5">K00500041</strain>
    </source>
</reference>
<sequence length="145" mass="14981">MVLPTFATPDPSAPTLRKPDIPDVVETRFIKPDAAPPKLPKPEALPAPLLKKPDDSPPVELPKPGVAGIWIIGMLMASTTTVAPILIAVVGPPTMTTGVGPVIRITGTVKGSISTGPKKITVTAVFGGRSSPLYTMSVKLAVIGM</sequence>
<feature type="region of interest" description="Disordered" evidence="1">
    <location>
        <begin position="29"/>
        <end position="59"/>
    </location>
</feature>
<evidence type="ECO:0000313" key="5">
    <source>
        <dbReference type="EMBL" id="COW22847.1"/>
    </source>
</evidence>
<evidence type="ECO:0000313" key="3">
    <source>
        <dbReference type="EMBL" id="CNU60533.1"/>
    </source>
</evidence>
<feature type="transmembrane region" description="Helical" evidence="2">
    <location>
        <begin position="67"/>
        <end position="90"/>
    </location>
</feature>
<keyword evidence="2" id="KW-0472">Membrane</keyword>
<evidence type="ECO:0000313" key="4">
    <source>
        <dbReference type="EMBL" id="COV90840.1"/>
    </source>
</evidence>
<dbReference type="Proteomes" id="UP000044938">
    <property type="component" value="Unassembled WGS sequence"/>
</dbReference>
<evidence type="ECO:0000313" key="6">
    <source>
        <dbReference type="Proteomes" id="UP000038802"/>
    </source>
</evidence>
<feature type="region of interest" description="Disordered" evidence="1">
    <location>
        <begin position="1"/>
        <end position="20"/>
    </location>
</feature>
<proteinExistence type="predicted"/>
<name>A0A0T9CAM3_MYCTX</name>